<gene>
    <name evidence="2" type="ORF">LCGC14_1202020</name>
</gene>
<protein>
    <submittedName>
        <fullName evidence="2">Uncharacterized protein</fullName>
    </submittedName>
</protein>
<keyword evidence="1" id="KW-0812">Transmembrane</keyword>
<feature type="transmembrane region" description="Helical" evidence="1">
    <location>
        <begin position="120"/>
        <end position="141"/>
    </location>
</feature>
<evidence type="ECO:0000313" key="2">
    <source>
        <dbReference type="EMBL" id="KKM94074.1"/>
    </source>
</evidence>
<organism evidence="2">
    <name type="scientific">marine sediment metagenome</name>
    <dbReference type="NCBI Taxonomy" id="412755"/>
    <lineage>
        <taxon>unclassified sequences</taxon>
        <taxon>metagenomes</taxon>
        <taxon>ecological metagenomes</taxon>
    </lineage>
</organism>
<feature type="transmembrane region" description="Helical" evidence="1">
    <location>
        <begin position="92"/>
        <end position="108"/>
    </location>
</feature>
<accession>A0A0F9LGM0</accession>
<comment type="caution">
    <text evidence="2">The sequence shown here is derived from an EMBL/GenBank/DDBJ whole genome shotgun (WGS) entry which is preliminary data.</text>
</comment>
<name>A0A0F9LGM0_9ZZZZ</name>
<keyword evidence="1" id="KW-0472">Membrane</keyword>
<keyword evidence="1" id="KW-1133">Transmembrane helix</keyword>
<proteinExistence type="predicted"/>
<reference evidence="2" key="1">
    <citation type="journal article" date="2015" name="Nature">
        <title>Complex archaea that bridge the gap between prokaryotes and eukaryotes.</title>
        <authorList>
            <person name="Spang A."/>
            <person name="Saw J.H."/>
            <person name="Jorgensen S.L."/>
            <person name="Zaremba-Niedzwiedzka K."/>
            <person name="Martijn J."/>
            <person name="Lind A.E."/>
            <person name="van Eijk R."/>
            <person name="Schleper C."/>
            <person name="Guy L."/>
            <person name="Ettema T.J."/>
        </authorList>
    </citation>
    <scope>NUCLEOTIDE SEQUENCE</scope>
</reference>
<sequence length="287" mass="33636">MSDDKNSSDSYISLKNLLSENLFRDLILFCFLFFVVISQNWSDIILLVFPLITFGFSLFFRIINTNKWRTEFDNNFIIYNPLGMEKIQANRFFFSALFQLILIFWIGAESLYHPQLLSQYLPYFNLLLIFSYSFGFFWIFIDLWKYSKLEIVYNEGDKKMAKNYETIVSFLGMKNFKLISLTNFLVFIGFNLINTIFTLLFLQNPVLGIRLNLPGTGVLITSSIIFITLITSPAITIISLVLNYRDINTFSKEELEEALKPLPKNAQFIIKENIIALNDKLKEKMKY</sequence>
<dbReference type="EMBL" id="LAZR01006186">
    <property type="protein sequence ID" value="KKM94074.1"/>
    <property type="molecule type" value="Genomic_DNA"/>
</dbReference>
<feature type="transmembrane region" description="Helical" evidence="1">
    <location>
        <begin position="178"/>
        <end position="202"/>
    </location>
</feature>
<feature type="transmembrane region" description="Helical" evidence="1">
    <location>
        <begin position="44"/>
        <end position="63"/>
    </location>
</feature>
<feature type="transmembrane region" description="Helical" evidence="1">
    <location>
        <begin position="21"/>
        <end position="38"/>
    </location>
</feature>
<dbReference type="AlphaFoldDB" id="A0A0F9LGM0"/>
<evidence type="ECO:0000256" key="1">
    <source>
        <dbReference type="SAM" id="Phobius"/>
    </source>
</evidence>
<feature type="transmembrane region" description="Helical" evidence="1">
    <location>
        <begin position="222"/>
        <end position="242"/>
    </location>
</feature>